<dbReference type="InterPro" id="IPR007712">
    <property type="entry name" value="RelE/ParE_toxin"/>
</dbReference>
<dbReference type="NCBIfam" id="TIGR02385">
    <property type="entry name" value="RelE_StbE"/>
    <property type="match status" value="1"/>
</dbReference>
<evidence type="ECO:0000256" key="1">
    <source>
        <dbReference type="ARBA" id="ARBA00022649"/>
    </source>
</evidence>
<dbReference type="InterPro" id="IPR035093">
    <property type="entry name" value="RelE/ParE_toxin_dom_sf"/>
</dbReference>
<dbReference type="EMBL" id="QQSY01000002">
    <property type="protein sequence ID" value="RDI98787.1"/>
    <property type="molecule type" value="Genomic_DNA"/>
</dbReference>
<keyword evidence="4" id="KW-1185">Reference proteome</keyword>
<accession>A0A370K8N2</accession>
<keyword evidence="1" id="KW-1277">Toxin-antitoxin system</keyword>
<reference evidence="3 4" key="1">
    <citation type="submission" date="2018-07" db="EMBL/GenBank/DDBJ databases">
        <title>Dyella solisilvae sp. nov., isolated from the pine and broad-leaved mixed forest soil.</title>
        <authorList>
            <person name="Gao Z."/>
            <person name="Qiu L."/>
        </authorList>
    </citation>
    <scope>NUCLEOTIDE SEQUENCE [LARGE SCALE GENOMIC DNA]</scope>
    <source>
        <strain evidence="3 4">DHG54</strain>
    </source>
</reference>
<name>A0A370K8N2_9GAMM</name>
<dbReference type="Gene3D" id="3.30.2310.20">
    <property type="entry name" value="RelE-like"/>
    <property type="match status" value="1"/>
</dbReference>
<comment type="caution">
    <text evidence="3">The sequence shown here is derived from an EMBL/GenBank/DDBJ whole genome shotgun (WGS) entry which is preliminary data.</text>
</comment>
<dbReference type="Proteomes" id="UP000254711">
    <property type="component" value="Unassembled WGS sequence"/>
</dbReference>
<dbReference type="InterPro" id="IPR004386">
    <property type="entry name" value="Toxin_YafQ-like"/>
</dbReference>
<evidence type="ECO:0000256" key="2">
    <source>
        <dbReference type="SAM" id="MobiDB-lite"/>
    </source>
</evidence>
<evidence type="ECO:0000313" key="3">
    <source>
        <dbReference type="EMBL" id="RDI98787.1"/>
    </source>
</evidence>
<protein>
    <submittedName>
        <fullName evidence="3">Type II toxin-antitoxin system mRNA interferase toxin, RelE/StbE family</fullName>
    </submittedName>
</protein>
<feature type="region of interest" description="Disordered" evidence="2">
    <location>
        <begin position="1"/>
        <end position="24"/>
    </location>
</feature>
<gene>
    <name evidence="3" type="ORF">DVT68_09755</name>
</gene>
<dbReference type="RefSeq" id="WP_114824876.1">
    <property type="nucleotide sequence ID" value="NZ_QQSY01000002.1"/>
</dbReference>
<organism evidence="3 4">
    <name type="scientific">Dyella solisilvae</name>
    <dbReference type="NCBI Taxonomy" id="1920168"/>
    <lineage>
        <taxon>Bacteria</taxon>
        <taxon>Pseudomonadati</taxon>
        <taxon>Pseudomonadota</taxon>
        <taxon>Gammaproteobacteria</taxon>
        <taxon>Lysobacterales</taxon>
        <taxon>Rhodanobacteraceae</taxon>
        <taxon>Dyella</taxon>
    </lineage>
</organism>
<sequence length="90" mass="10493">MRTIERSPQFKEDYKREKGGPHGEELDADLAVVFGFLMADKPMPTRYRIAAPQEKLPGYRDCYLYDDLVLIYSKTNDDVLRVLRLVRQGL</sequence>
<dbReference type="OrthoDB" id="7030467at2"/>
<dbReference type="SUPFAM" id="SSF143011">
    <property type="entry name" value="RelE-like"/>
    <property type="match status" value="1"/>
</dbReference>
<proteinExistence type="predicted"/>
<evidence type="ECO:0000313" key="4">
    <source>
        <dbReference type="Proteomes" id="UP000254711"/>
    </source>
</evidence>
<dbReference type="AlphaFoldDB" id="A0A370K8N2"/>
<dbReference type="Pfam" id="PF15738">
    <property type="entry name" value="YafQ_toxin"/>
    <property type="match status" value="1"/>
</dbReference>